<dbReference type="AlphaFoldDB" id="M0M8B0"/>
<organism evidence="9 10">
    <name type="scientific">Halococcus hamelinensis 100A6</name>
    <dbReference type="NCBI Taxonomy" id="1132509"/>
    <lineage>
        <taxon>Archaea</taxon>
        <taxon>Methanobacteriati</taxon>
        <taxon>Methanobacteriota</taxon>
        <taxon>Stenosarchaea group</taxon>
        <taxon>Halobacteria</taxon>
        <taxon>Halobacteriales</taxon>
        <taxon>Halococcaceae</taxon>
        <taxon>Halococcus</taxon>
    </lineage>
</organism>
<dbReference type="Proteomes" id="UP000011566">
    <property type="component" value="Unassembled WGS sequence"/>
</dbReference>
<reference evidence="9 10" key="1">
    <citation type="journal article" date="2014" name="PLoS Genet.">
        <title>Phylogenetically driven sequencing of extremely halophilic archaea reveals strategies for static and dynamic osmo-response.</title>
        <authorList>
            <person name="Becker E.A."/>
            <person name="Seitzer P.M."/>
            <person name="Tritt A."/>
            <person name="Larsen D."/>
            <person name="Krusor M."/>
            <person name="Yao A.I."/>
            <person name="Wu D."/>
            <person name="Madern D."/>
            <person name="Eisen J.A."/>
            <person name="Darling A.E."/>
            <person name="Facciotti M.T."/>
        </authorList>
    </citation>
    <scope>NUCLEOTIDE SEQUENCE [LARGE SCALE GENOMIC DNA]</scope>
    <source>
        <strain evidence="9 10">100A6</strain>
    </source>
</reference>
<dbReference type="GO" id="GO:0042773">
    <property type="term" value="P:ATP synthesis coupled electron transport"/>
    <property type="evidence" value="ECO:0007669"/>
    <property type="project" value="InterPro"/>
</dbReference>
<keyword evidence="2" id="KW-1003">Cell membrane</keyword>
<feature type="transmembrane region" description="Helical" evidence="7">
    <location>
        <begin position="100"/>
        <end position="116"/>
    </location>
</feature>
<evidence type="ECO:0000256" key="7">
    <source>
        <dbReference type="SAM" id="Phobius"/>
    </source>
</evidence>
<dbReference type="InterPro" id="IPR003918">
    <property type="entry name" value="NADH_UbQ_OxRdtase"/>
</dbReference>
<dbReference type="EC" id="1.6.5.3" evidence="9"/>
<dbReference type="PANTHER" id="PTHR42682">
    <property type="entry name" value="HYDROGENASE-4 COMPONENT F"/>
    <property type="match status" value="1"/>
</dbReference>
<dbReference type="GO" id="GO:0016491">
    <property type="term" value="F:oxidoreductase activity"/>
    <property type="evidence" value="ECO:0007669"/>
    <property type="project" value="UniProtKB-KW"/>
</dbReference>
<evidence type="ECO:0000256" key="1">
    <source>
        <dbReference type="ARBA" id="ARBA00004651"/>
    </source>
</evidence>
<dbReference type="RefSeq" id="WP_007689790.1">
    <property type="nucleotide sequence ID" value="NZ_AJRK01000079.1"/>
</dbReference>
<dbReference type="Pfam" id="PF00361">
    <property type="entry name" value="Proton_antipo_M"/>
    <property type="match status" value="1"/>
</dbReference>
<evidence type="ECO:0000256" key="2">
    <source>
        <dbReference type="ARBA" id="ARBA00022475"/>
    </source>
</evidence>
<gene>
    <name evidence="9" type="ORF">C447_00590</name>
</gene>
<feature type="transmembrane region" description="Helical" evidence="7">
    <location>
        <begin position="376"/>
        <end position="400"/>
    </location>
</feature>
<keyword evidence="10" id="KW-1185">Reference proteome</keyword>
<comment type="caution">
    <text evidence="9">The sequence shown here is derived from an EMBL/GenBank/DDBJ whole genome shotgun (WGS) entry which is preliminary data.</text>
</comment>
<proteinExistence type="predicted"/>
<evidence type="ECO:0000256" key="3">
    <source>
        <dbReference type="ARBA" id="ARBA00022692"/>
    </source>
</evidence>
<dbReference type="PANTHER" id="PTHR42682:SF4">
    <property type="entry name" value="NADH-UBIQUINONE_PLASTOQUINONE"/>
    <property type="match status" value="1"/>
</dbReference>
<feature type="transmembrane region" description="Helical" evidence="7">
    <location>
        <begin position="219"/>
        <end position="238"/>
    </location>
</feature>
<feature type="transmembrane region" description="Helical" evidence="7">
    <location>
        <begin position="538"/>
        <end position="558"/>
    </location>
</feature>
<feature type="transmembrane region" description="Helical" evidence="7">
    <location>
        <begin position="244"/>
        <end position="262"/>
    </location>
</feature>
<evidence type="ECO:0000313" key="9">
    <source>
        <dbReference type="EMBL" id="EMA42042.1"/>
    </source>
</evidence>
<dbReference type="PATRIC" id="fig|1132509.6.peg.139"/>
<feature type="transmembrane region" description="Helical" evidence="7">
    <location>
        <begin position="150"/>
        <end position="172"/>
    </location>
</feature>
<feature type="transmembrane region" description="Helical" evidence="7">
    <location>
        <begin position="334"/>
        <end position="356"/>
    </location>
</feature>
<feature type="transmembrane region" description="Helical" evidence="7">
    <location>
        <begin position="304"/>
        <end position="322"/>
    </location>
</feature>
<feature type="transmembrane region" description="Helical" evidence="7">
    <location>
        <begin position="274"/>
        <end position="298"/>
    </location>
</feature>
<keyword evidence="5 9" id="KW-0560">Oxidoreductase</keyword>
<feature type="transmembrane region" description="Helical" evidence="7">
    <location>
        <begin position="184"/>
        <end position="207"/>
    </location>
</feature>
<feature type="transmembrane region" description="Helical" evidence="7">
    <location>
        <begin position="122"/>
        <end position="138"/>
    </location>
</feature>
<dbReference type="EMBL" id="AOMB01000003">
    <property type="protein sequence ID" value="EMA42042.1"/>
    <property type="molecule type" value="Genomic_DNA"/>
</dbReference>
<feature type="domain" description="NADH:quinone oxidoreductase/Mrp antiporter transmembrane" evidence="8">
    <location>
        <begin position="115"/>
        <end position="385"/>
    </location>
</feature>
<comment type="subcellular location">
    <subcellularLocation>
        <location evidence="1">Cell membrane</location>
        <topology evidence="1">Multi-pass membrane protein</topology>
    </subcellularLocation>
</comment>
<feature type="transmembrane region" description="Helical" evidence="7">
    <location>
        <begin position="31"/>
        <end position="50"/>
    </location>
</feature>
<dbReference type="GO" id="GO:0005886">
    <property type="term" value="C:plasma membrane"/>
    <property type="evidence" value="ECO:0007669"/>
    <property type="project" value="UniProtKB-SubCell"/>
</dbReference>
<feature type="transmembrane region" description="Helical" evidence="7">
    <location>
        <begin position="457"/>
        <end position="474"/>
    </location>
</feature>
<evidence type="ECO:0000313" key="10">
    <source>
        <dbReference type="Proteomes" id="UP000011566"/>
    </source>
</evidence>
<dbReference type="GO" id="GO:0008137">
    <property type="term" value="F:NADH dehydrogenase (ubiquinone) activity"/>
    <property type="evidence" value="ECO:0007669"/>
    <property type="project" value="InterPro"/>
</dbReference>
<name>M0M8B0_9EURY</name>
<dbReference type="InterPro" id="IPR052175">
    <property type="entry name" value="ComplexI-like_HydComp"/>
</dbReference>
<keyword evidence="3 7" id="KW-0812">Transmembrane</keyword>
<keyword evidence="6 7" id="KW-0472">Membrane</keyword>
<evidence type="ECO:0000259" key="8">
    <source>
        <dbReference type="Pfam" id="PF00361"/>
    </source>
</evidence>
<feature type="transmembrane region" description="Helical" evidence="7">
    <location>
        <begin position="6"/>
        <end position="24"/>
    </location>
</feature>
<feature type="transmembrane region" description="Helical" evidence="7">
    <location>
        <begin position="70"/>
        <end position="88"/>
    </location>
</feature>
<protein>
    <submittedName>
        <fullName evidence="9">Monovalent cation/H+ antiporter subunit D</fullName>
        <ecNumber evidence="9">1.6.5.3</ecNumber>
    </submittedName>
</protein>
<evidence type="ECO:0000256" key="5">
    <source>
        <dbReference type="ARBA" id="ARBA00023002"/>
    </source>
</evidence>
<feature type="transmembrane region" description="Helical" evidence="7">
    <location>
        <begin position="420"/>
        <end position="442"/>
    </location>
</feature>
<evidence type="ECO:0000256" key="6">
    <source>
        <dbReference type="ARBA" id="ARBA00023136"/>
    </source>
</evidence>
<accession>M0M8B0</accession>
<dbReference type="PRINTS" id="PR01437">
    <property type="entry name" value="NUOXDRDTASE4"/>
</dbReference>
<dbReference type="InterPro" id="IPR001750">
    <property type="entry name" value="ND/Mrp_TM"/>
</dbReference>
<dbReference type="OrthoDB" id="198789at2157"/>
<dbReference type="eggNOG" id="arCOG01537">
    <property type="taxonomic scope" value="Archaea"/>
</dbReference>
<keyword evidence="4 7" id="KW-1133">Transmembrane helix</keyword>
<evidence type="ECO:0000256" key="4">
    <source>
        <dbReference type="ARBA" id="ARBA00022989"/>
    </source>
</evidence>
<sequence>MNDVLVLVPPWVAYLLGAVVVLLASRRVGTVVAVALAALTVPWILAAPTGAGPTIAPLGFEQVPVRIDGLSRPVAALFGFVAALNVLYGYATEADVRQSAYSLVYMSAGVAVVLAGDWLTLLVAWELLAVSATILLWHHGGDAVRPAFRYAIYHLVGGAFLVGAIALHYATAGTFVDDGGFTEGLPTVLALAGVGVNLGFIGLHAWLPETYSRPHVTTTVVLAGFTTKVAVYALARLALDGNAVVAWLGAVMVFYGVTQAILQTDMRRLLSYHIISQLGYMIVALDIGTAAGLAGAFAHLTANVLYKGLLFMVAGAIIVRTGETSLKRLGGLAWEMPVVFGTFLIAALAITGVPGFSGFVSKGLVMKAVENAGADLLWWVLVLGSVGTALSFAKFGYYAFVRRAPEPLSVAPSRITLSTVLVVIALPSILFGILPEVFLGLFAGDADGFEPYAASELAKALVVAAAGVGAFALFRTRLARIQPVDVDRVLHPVAAAATTSTAALAVRVGSAATVAGEELTGRLGSLAGRDPEIAETTLHTALLALITTTAVALLVAALA</sequence>